<keyword evidence="4" id="KW-1185">Reference proteome</keyword>
<accession>A0A135HQ74</accession>
<reference evidence="3 4" key="1">
    <citation type="submission" date="2015-11" db="EMBL/GenBank/DDBJ databases">
        <title>Draft genome sequence of Paramesorhizobium deserti A-3-E, a strain highly resistant to diverse beta-lactam antibiotics.</title>
        <authorList>
            <person name="Lv R."/>
            <person name="Yang X."/>
            <person name="Fang N."/>
            <person name="Guo J."/>
            <person name="Luo X."/>
            <person name="Peng F."/>
            <person name="Yang R."/>
            <person name="Cui Y."/>
            <person name="Fang C."/>
            <person name="Song Y."/>
        </authorList>
    </citation>
    <scope>NUCLEOTIDE SEQUENCE [LARGE SCALE GENOMIC DNA]</scope>
    <source>
        <strain evidence="3 4">A-3-E</strain>
    </source>
</reference>
<dbReference type="Pfam" id="PF07331">
    <property type="entry name" value="TctB"/>
    <property type="match status" value="1"/>
</dbReference>
<dbReference type="RefSeq" id="WP_068884540.1">
    <property type="nucleotide sequence ID" value="NZ_LNTU01000038.1"/>
</dbReference>
<dbReference type="EMBL" id="LNTU01000038">
    <property type="protein sequence ID" value="KXF75336.1"/>
    <property type="molecule type" value="Genomic_DNA"/>
</dbReference>
<keyword evidence="1" id="KW-0812">Transmembrane</keyword>
<evidence type="ECO:0000256" key="1">
    <source>
        <dbReference type="SAM" id="Phobius"/>
    </source>
</evidence>
<feature type="transmembrane region" description="Helical" evidence="1">
    <location>
        <begin position="128"/>
        <end position="146"/>
    </location>
</feature>
<dbReference type="STRING" id="1494590.ATN84_18900"/>
<organism evidence="3 4">
    <name type="scientific">Paramesorhizobium deserti</name>
    <dbReference type="NCBI Taxonomy" id="1494590"/>
    <lineage>
        <taxon>Bacteria</taxon>
        <taxon>Pseudomonadati</taxon>
        <taxon>Pseudomonadota</taxon>
        <taxon>Alphaproteobacteria</taxon>
        <taxon>Hyphomicrobiales</taxon>
        <taxon>Phyllobacteriaceae</taxon>
        <taxon>Paramesorhizobium</taxon>
    </lineage>
</organism>
<keyword evidence="1" id="KW-1133">Transmembrane helix</keyword>
<gene>
    <name evidence="3" type="ORF">ATN84_18900</name>
</gene>
<comment type="caution">
    <text evidence="3">The sequence shown here is derived from an EMBL/GenBank/DDBJ whole genome shotgun (WGS) entry which is preliminary data.</text>
</comment>
<evidence type="ECO:0000313" key="3">
    <source>
        <dbReference type="EMBL" id="KXF75336.1"/>
    </source>
</evidence>
<name>A0A135HQ74_9HYPH</name>
<sequence length="166" mass="18277">MAESEKQSVSRKTMEIVTALLTAGAGLAICFGSWRSGIGWAETGPEAGYFPFYVGVLIILGSLVTLLRTMFFYRHEGEIFLDIEKARPVLGFFLPLVAFTVVSLLLGLYVGTALYICGAMMWQGGYRWWISALAALAVTGLFYLIFEIGFQVPLLKGPIEGWLGIY</sequence>
<proteinExistence type="predicted"/>
<evidence type="ECO:0000259" key="2">
    <source>
        <dbReference type="Pfam" id="PF07331"/>
    </source>
</evidence>
<dbReference type="OrthoDB" id="6183775at2"/>
<feature type="transmembrane region" description="Helical" evidence="1">
    <location>
        <begin position="92"/>
        <end position="116"/>
    </location>
</feature>
<dbReference type="Proteomes" id="UP000070107">
    <property type="component" value="Unassembled WGS sequence"/>
</dbReference>
<feature type="domain" description="DUF1468" evidence="2">
    <location>
        <begin position="19"/>
        <end position="154"/>
    </location>
</feature>
<evidence type="ECO:0000313" key="4">
    <source>
        <dbReference type="Proteomes" id="UP000070107"/>
    </source>
</evidence>
<protein>
    <recommendedName>
        <fullName evidence="2">DUF1468 domain-containing protein</fullName>
    </recommendedName>
</protein>
<dbReference type="InterPro" id="IPR009936">
    <property type="entry name" value="DUF1468"/>
</dbReference>
<keyword evidence="1" id="KW-0472">Membrane</keyword>
<dbReference type="AlphaFoldDB" id="A0A135HQ74"/>
<feature type="transmembrane region" description="Helical" evidence="1">
    <location>
        <begin position="16"/>
        <end position="38"/>
    </location>
</feature>
<feature type="transmembrane region" description="Helical" evidence="1">
    <location>
        <begin position="50"/>
        <end position="71"/>
    </location>
</feature>